<sequence>MIRPHIHRQATLEEMGVSVKTLDFGGPLDLFSKPRAAAFAREQDARVIVAWMNRAARHAPKGPWARVGRMGGYYKLKYYKGFDALVGNTTDIVRWAIGQGWPADKIRCIPNYAAAGTGKPLDRAQFDTPEGVPLLLGMGRLHASKAHDVSLKALTMIPDAYLWIAGNGPLEAQLKALADGLGVSDRVRFLGWRNDAPALYKTADLCLFPSRYEPLGNVVIQSWAHGLPIVAADARGPADMIRHEEDGLLVPMDEPDALAEAAKRILGDPVLRAGMVAAGRHRVKDEFSEAAVVGQWRTLFTELGAR</sequence>
<dbReference type="PANTHER" id="PTHR12526">
    <property type="entry name" value="GLYCOSYLTRANSFERASE"/>
    <property type="match status" value="1"/>
</dbReference>
<keyword evidence="1 4" id="KW-0328">Glycosyltransferase</keyword>
<dbReference type="SUPFAM" id="SSF53756">
    <property type="entry name" value="UDP-Glycosyltransferase/glycogen phosphorylase"/>
    <property type="match status" value="1"/>
</dbReference>
<organism evidence="4">
    <name type="scientific">Caulobacter sp. 73W</name>
    <dbReference type="NCBI Taxonomy" id="3161137"/>
    <lineage>
        <taxon>Bacteria</taxon>
        <taxon>Pseudomonadati</taxon>
        <taxon>Pseudomonadota</taxon>
        <taxon>Alphaproteobacteria</taxon>
        <taxon>Caulobacterales</taxon>
        <taxon>Caulobacteraceae</taxon>
        <taxon>Caulobacter</taxon>
    </lineage>
</organism>
<name>A0AB39KWC6_9CAUL</name>
<dbReference type="CDD" id="cd03811">
    <property type="entry name" value="GT4_GT28_WabH-like"/>
    <property type="match status" value="1"/>
</dbReference>
<dbReference type="InterPro" id="IPR001296">
    <property type="entry name" value="Glyco_trans_1"/>
</dbReference>
<dbReference type="Pfam" id="PF00534">
    <property type="entry name" value="Glycos_transf_1"/>
    <property type="match status" value="1"/>
</dbReference>
<dbReference type="GO" id="GO:0016757">
    <property type="term" value="F:glycosyltransferase activity"/>
    <property type="evidence" value="ECO:0007669"/>
    <property type="project" value="UniProtKB-KW"/>
</dbReference>
<dbReference type="PANTHER" id="PTHR12526:SF510">
    <property type="entry name" value="D-INOSITOL 3-PHOSPHATE GLYCOSYLTRANSFERASE"/>
    <property type="match status" value="1"/>
</dbReference>
<protein>
    <submittedName>
        <fullName evidence="4">Glycosyltransferase</fullName>
        <ecNumber evidence="4">2.4.-.-</ecNumber>
    </submittedName>
</protein>
<dbReference type="AlphaFoldDB" id="A0AB39KWC6"/>
<dbReference type="RefSeq" id="WP_369060981.1">
    <property type="nucleotide sequence ID" value="NZ_CP158375.1"/>
</dbReference>
<keyword evidence="2 4" id="KW-0808">Transferase</keyword>
<dbReference type="Gene3D" id="3.40.50.2000">
    <property type="entry name" value="Glycogen Phosphorylase B"/>
    <property type="match status" value="2"/>
</dbReference>
<evidence type="ECO:0000259" key="3">
    <source>
        <dbReference type="Pfam" id="PF00534"/>
    </source>
</evidence>
<evidence type="ECO:0000256" key="2">
    <source>
        <dbReference type="ARBA" id="ARBA00022679"/>
    </source>
</evidence>
<dbReference type="EMBL" id="CP158375">
    <property type="protein sequence ID" value="XDO97628.1"/>
    <property type="molecule type" value="Genomic_DNA"/>
</dbReference>
<proteinExistence type="predicted"/>
<feature type="domain" description="Glycosyl transferase family 1" evidence="3">
    <location>
        <begin position="121"/>
        <end position="281"/>
    </location>
</feature>
<gene>
    <name evidence="4" type="ORF">ABOZ73_04195</name>
</gene>
<dbReference type="EC" id="2.4.-.-" evidence="4"/>
<evidence type="ECO:0000313" key="4">
    <source>
        <dbReference type="EMBL" id="XDO97628.1"/>
    </source>
</evidence>
<evidence type="ECO:0000256" key="1">
    <source>
        <dbReference type="ARBA" id="ARBA00022676"/>
    </source>
</evidence>
<reference evidence="4" key="1">
    <citation type="submission" date="2024-06" db="EMBL/GenBank/DDBJ databases">
        <title>Caulobacter inopinatus, sp. nov.</title>
        <authorList>
            <person name="Donachie S.P."/>
        </authorList>
    </citation>
    <scope>NUCLEOTIDE SEQUENCE</scope>
    <source>
        <strain evidence="4">73W</strain>
    </source>
</reference>
<accession>A0AB39KWC6</accession>